<feature type="domain" description="EAL" evidence="1">
    <location>
        <begin position="336"/>
        <end position="590"/>
    </location>
</feature>
<dbReference type="Pfam" id="PF00563">
    <property type="entry name" value="EAL"/>
    <property type="match status" value="1"/>
</dbReference>
<proteinExistence type="predicted"/>
<dbReference type="SMART" id="SM00267">
    <property type="entry name" value="GGDEF"/>
    <property type="match status" value="1"/>
</dbReference>
<dbReference type="PANTHER" id="PTHR33121:SF19">
    <property type="entry name" value="CYCLIC DI-GMP PHOSPHODIESTERASE PA2567"/>
    <property type="match status" value="1"/>
</dbReference>
<dbReference type="PROSITE" id="PS50883">
    <property type="entry name" value="EAL"/>
    <property type="match status" value="1"/>
</dbReference>
<dbReference type="EMBL" id="PQGD01000002">
    <property type="protein sequence ID" value="POP50346.1"/>
    <property type="molecule type" value="Genomic_DNA"/>
</dbReference>
<dbReference type="Gene3D" id="3.30.450.40">
    <property type="match status" value="1"/>
</dbReference>
<dbReference type="EMBL" id="PQGE01000010">
    <property type="protein sequence ID" value="POP44328.1"/>
    <property type="molecule type" value="Genomic_DNA"/>
</dbReference>
<dbReference type="CDD" id="cd01948">
    <property type="entry name" value="EAL"/>
    <property type="match status" value="1"/>
</dbReference>
<dbReference type="SUPFAM" id="SSF55781">
    <property type="entry name" value="GAF domain-like"/>
    <property type="match status" value="1"/>
</dbReference>
<dbReference type="InterPro" id="IPR029016">
    <property type="entry name" value="GAF-like_dom_sf"/>
</dbReference>
<dbReference type="InterPro" id="IPR003018">
    <property type="entry name" value="GAF"/>
</dbReference>
<dbReference type="SUPFAM" id="SSF141868">
    <property type="entry name" value="EAL domain-like"/>
    <property type="match status" value="1"/>
</dbReference>
<evidence type="ECO:0000259" key="1">
    <source>
        <dbReference type="PROSITE" id="PS50883"/>
    </source>
</evidence>
<dbReference type="PANTHER" id="PTHR33121">
    <property type="entry name" value="CYCLIC DI-GMP PHOSPHODIESTERASE PDEF"/>
    <property type="match status" value="1"/>
</dbReference>
<dbReference type="Gene3D" id="3.20.20.450">
    <property type="entry name" value="EAL domain"/>
    <property type="match status" value="1"/>
</dbReference>
<accession>A0A2P5GUW3</accession>
<organism evidence="3 5">
    <name type="scientific">Superficieibacter electus</name>
    <dbReference type="NCBI Taxonomy" id="2022662"/>
    <lineage>
        <taxon>Bacteria</taxon>
        <taxon>Pseudomonadati</taxon>
        <taxon>Pseudomonadota</taxon>
        <taxon>Gammaproteobacteria</taxon>
        <taxon>Enterobacterales</taxon>
        <taxon>Enterobacteriaceae</taxon>
        <taxon>Superficieibacter</taxon>
    </lineage>
</organism>
<dbReference type="InterPro" id="IPR035919">
    <property type="entry name" value="EAL_sf"/>
</dbReference>
<dbReference type="Pfam" id="PF01590">
    <property type="entry name" value="GAF"/>
    <property type="match status" value="1"/>
</dbReference>
<dbReference type="Proteomes" id="UP000237073">
    <property type="component" value="Unassembled WGS sequence"/>
</dbReference>
<evidence type="ECO:0000313" key="3">
    <source>
        <dbReference type="EMBL" id="POP50346.1"/>
    </source>
</evidence>
<dbReference type="SMART" id="SM00052">
    <property type="entry name" value="EAL"/>
    <property type="match status" value="1"/>
</dbReference>
<dbReference type="RefSeq" id="WP_103676464.1">
    <property type="nucleotide sequence ID" value="NZ_PQGD01000002.1"/>
</dbReference>
<dbReference type="Proteomes" id="UP000247005">
    <property type="component" value="Unassembled WGS sequence"/>
</dbReference>
<keyword evidence="4" id="KW-1185">Reference proteome</keyword>
<evidence type="ECO:0000313" key="2">
    <source>
        <dbReference type="EMBL" id="POP44328.1"/>
    </source>
</evidence>
<dbReference type="Gene3D" id="3.30.70.270">
    <property type="match status" value="1"/>
</dbReference>
<dbReference type="InterPro" id="IPR050706">
    <property type="entry name" value="Cyclic-di-GMP_PDE-like"/>
</dbReference>
<dbReference type="AlphaFoldDB" id="A0A2P5GUW3"/>
<evidence type="ECO:0000313" key="4">
    <source>
        <dbReference type="Proteomes" id="UP000237073"/>
    </source>
</evidence>
<comment type="caution">
    <text evidence="3">The sequence shown here is derived from an EMBL/GenBank/DDBJ whole genome shotgun (WGS) entry which is preliminary data.</text>
</comment>
<dbReference type="InterPro" id="IPR043128">
    <property type="entry name" value="Rev_trsase/Diguanyl_cyclase"/>
</dbReference>
<name>A0A2P5GUW3_9ENTR</name>
<dbReference type="InterPro" id="IPR001633">
    <property type="entry name" value="EAL_dom"/>
</dbReference>
<dbReference type="SMART" id="SM00065">
    <property type="entry name" value="GAF"/>
    <property type="match status" value="1"/>
</dbReference>
<dbReference type="GO" id="GO:0071111">
    <property type="term" value="F:cyclic-guanylate-specific phosphodiesterase activity"/>
    <property type="evidence" value="ECO:0007669"/>
    <property type="project" value="InterPro"/>
</dbReference>
<protein>
    <submittedName>
        <fullName evidence="3">Sensor domain-containing phosphodiesterase</fullName>
    </submittedName>
</protein>
<dbReference type="InterPro" id="IPR029787">
    <property type="entry name" value="Nucleotide_cyclase"/>
</dbReference>
<dbReference type="SUPFAM" id="SSF55073">
    <property type="entry name" value="Nucleotide cyclase"/>
    <property type="match status" value="1"/>
</dbReference>
<dbReference type="OrthoDB" id="675397at2"/>
<evidence type="ECO:0000313" key="5">
    <source>
        <dbReference type="Proteomes" id="UP000247005"/>
    </source>
</evidence>
<dbReference type="InterPro" id="IPR000160">
    <property type="entry name" value="GGDEF_dom"/>
</dbReference>
<sequence>MFSGLNENETKKLAAFELLRKENALRDEALGGFAQLARQLIDVSGCFVTIFDDKYQYIKYAFNLSSVPDTLPVDETMCKYSVGTCQPVICPDARLDPRFARHPLVIEGAIVFYAAAPLKTKDNFVLGTLCVCDTHPVTPSPHQIDQFLQLAALASAYLESWYSVGRMDALTALPNRQSLLEEINSLALLGNAGNYTLIIFDCIDINRAYELSRYLGIAAVENMLRNFAPLLRIRLELDPSITLYAFATARYALLMQEEMADELIQKAVVFPATLAKITGDIEISLSMHVGYLTFDPATVQPQDVLRKTVSALHEAIRQNVPVRAFDPLMDEKRNDEFRLLYDLGEALKTQGQLYLAFQPKISLRDGSVIGVEALLRWQHPTLGNVSPAIIVALAERTSLMSEITQWVIRRTLSQIKVWQAGGVSVPVSINITVSDFSSTGFSLKLTRQIIAAGLTPADIRIECLETEKMLESPAALSELDILKSVGFIILLDDFGAGNSNINYLRRIPVDIIKLDRSLISQITSDPGSRIIARNVVVMLKELNYTVLAEGVEDRETALLLKSFGCDEAQGYYFAMPMPPEEIPTWIAANSTPGKL</sequence>
<gene>
    <name evidence="3" type="ORF">CHU32_02675</name>
    <name evidence="2" type="ORF">CHU33_12785</name>
</gene>
<reference evidence="4 5" key="1">
    <citation type="submission" date="2018-01" db="EMBL/GenBank/DDBJ databases">
        <title>Superficieibacter electus gen. nov., sp. nov., an extended-spectrum beta-lactamase possessing member of the Enterobacteriaceae family, isolated from intensive care unit surfaces.</title>
        <authorList>
            <person name="Potter R.F."/>
            <person name="D'Souza A.W."/>
        </authorList>
    </citation>
    <scope>NUCLEOTIDE SEQUENCE [LARGE SCALE GENOMIC DNA]</scope>
    <source>
        <strain evidence="3 5">BP-1</strain>
        <strain evidence="2 4">BP-2</strain>
    </source>
</reference>